<protein>
    <submittedName>
        <fullName evidence="10">Voltage-gated ion channel superfamily</fullName>
    </submittedName>
</protein>
<evidence type="ECO:0000256" key="2">
    <source>
        <dbReference type="ARBA" id="ARBA00022692"/>
    </source>
</evidence>
<dbReference type="InterPro" id="IPR043203">
    <property type="entry name" value="VGCC_Ca_Na"/>
</dbReference>
<dbReference type="SUPFAM" id="SSF81324">
    <property type="entry name" value="Voltage-gated potassium channels"/>
    <property type="match status" value="4"/>
</dbReference>
<keyword evidence="6" id="KW-0109">Calcium transport</keyword>
<feature type="transmembrane region" description="Helical" evidence="8">
    <location>
        <begin position="512"/>
        <end position="531"/>
    </location>
</feature>
<keyword evidence="4 8" id="KW-0472">Membrane</keyword>
<dbReference type="InterPro" id="IPR005821">
    <property type="entry name" value="Ion_trans_dom"/>
</dbReference>
<proteinExistence type="inferred from homology"/>
<dbReference type="PANTHER" id="PTHR10037:SF62">
    <property type="entry name" value="SODIUM CHANNEL PROTEIN 60E"/>
    <property type="match status" value="1"/>
</dbReference>
<dbReference type="GeneID" id="9687447"/>
<feature type="transmembrane region" description="Helical" evidence="8">
    <location>
        <begin position="605"/>
        <end position="624"/>
    </location>
</feature>
<keyword evidence="2 8" id="KW-0812">Transmembrane</keyword>
<comment type="subcellular location">
    <subcellularLocation>
        <location evidence="1 6">Membrane</location>
        <topology evidence="1 6">Multi-pass membrane protein</topology>
    </subcellularLocation>
</comment>
<feature type="binding site" evidence="5">
    <location>
        <position position="719"/>
    </location>
    <ligand>
        <name>Ca(2+)</name>
        <dbReference type="ChEBI" id="CHEBI:29108"/>
    </ligand>
</feature>
<dbReference type="PROSITE" id="PS50096">
    <property type="entry name" value="IQ"/>
    <property type="match status" value="1"/>
</dbReference>
<feature type="compositionally biased region" description="Basic residues" evidence="7">
    <location>
        <begin position="1918"/>
        <end position="1928"/>
    </location>
</feature>
<feature type="transmembrane region" description="Helical" evidence="8">
    <location>
        <begin position="705"/>
        <end position="724"/>
    </location>
</feature>
<evidence type="ECO:0000256" key="6">
    <source>
        <dbReference type="RuleBase" id="RU003808"/>
    </source>
</evidence>
<feature type="transmembrane region" description="Helical" evidence="8">
    <location>
        <begin position="1363"/>
        <end position="1382"/>
    </location>
</feature>
<feature type="region of interest" description="Disordered" evidence="7">
    <location>
        <begin position="1896"/>
        <end position="1928"/>
    </location>
</feature>
<accession>C1N208</accession>
<evidence type="ECO:0000256" key="1">
    <source>
        <dbReference type="ARBA" id="ARBA00004141"/>
    </source>
</evidence>
<feature type="region of interest" description="Disordered" evidence="7">
    <location>
        <begin position="359"/>
        <end position="386"/>
    </location>
</feature>
<dbReference type="FunFam" id="1.10.287.70:FF:000156">
    <property type="entry name" value="Voltage-gated sodium channel Nav2.1"/>
    <property type="match status" value="1"/>
</dbReference>
<feature type="transmembrane region" description="Helical" evidence="8">
    <location>
        <begin position="1212"/>
        <end position="1235"/>
    </location>
</feature>
<dbReference type="OrthoDB" id="496478at2759"/>
<feature type="compositionally biased region" description="Basic and acidic residues" evidence="7">
    <location>
        <begin position="774"/>
        <end position="793"/>
    </location>
</feature>
<keyword evidence="6" id="KW-0406">Ion transport</keyword>
<feature type="domain" description="Ion transport" evidence="9">
    <location>
        <begin position="1"/>
        <end position="302"/>
    </location>
</feature>
<feature type="transmembrane region" description="Helical" evidence="8">
    <location>
        <begin position="1170"/>
        <end position="1192"/>
    </location>
</feature>
<sequence length="1928" mass="212732">MLTIMLNCVFLAMDSNAPDFDETDRGKAVNVGEYVFLAVFGVEMLMKIVAMGFVYGENSYLRDAWNRLDFAVVILGVMSTLNLGNFSALRTVRVLRPLRSITIIPSMRNLVVTLLKSMPLLLDVCVLVGFLFFLFGLVGVQLFAGTLDYRCATLDNPNAGCSLCGTRGDATVFAGCDDGCTLPSSPRWTVDDDLVCGGPRVSAYPERGGTPAGFMCPEGSYCLEQDSPNFGITNFDHILYAWLTIFQCISLEGWTDVMYYLQAAVSPWVWIYFVILIVLGSFFAVNLALAVLYVAFVTEREDNEEREERAEEAAEQKRKDAGEGPPPREPTDLKVKYSSEHEFQKATLLEIDDMVAQARGGGGASGGGTPGRGGGDKRASPSAGNQMSRAFIDGGTTGTQAVATGSAKVMPLMPMITEGANDPSAPWVAAGFDNVHAWCDANDAEIEDVQLVEGRIVIVPPTRYRKFQRKCRRLAVSHAFATVTMIIILVNTCLMASEFYGQPGDMTTAYEIINYLFTAYFVGEMFIKVVGLTPRGYVADRFNVFDGTVVIISIIEIAASSGSGGSLSVLRSARLLRILKLARSWPQLRNIIETIMESLPSMSSLSGILALFIFVFDLLGMQIFGFEFQFCDSYGVDDAAPTCPITLGKSCPDYYDCYVACTAAQANAWVKFPSGAQGPCASYGADGHLVRLGECDVPRHNFDTFYWAFVTIFQVLTGENWNTVMYDGMRSTDSAAVLYFLALTIFGNYVVLNLFLAILLDNFSGIGDKEEAEKEARAKRKEEEAAAEKERLYQRNRNPQLHSRSDPGGSPLERVDSDASSGSTNSSSRSRSSRFRSFREWKESLERKWDSAMEWYGSKREKVIPKKGTRAHELHARLHFVVTHKYFENAIIFLIVLSSALLAVDSPKVTSGSQLEAWLEALDIVIIGLISLILTQTKSGDGKSAAGIRALRAFRALRPLRVAARNEGMKVVVAALFQAVPAIANVALVCLVFYLIFGILGLNLFIGKLHRCEEINTDTAVTPALIGVDDSRLTREWCKASWHVHGCLSDSRANFYSSGDSGVGWTCVETTPATSYINAAENREEKYGHVWTCTASSDTKAVLSGGYGVRGYNSPASAISTKGVVGFAPDASSTTALHAVITSGTFTSLCEPTFMDTVWKNPDSYSYDNIGASMLALFEIATLEMWLDIMYHSVDAVDEDHHPRTNYNEPAALFYVVFIIVGSFFVMNLFVGVTIDKFNEMKDENEKKGIEPGATLFVTEEQRKWQRVEKMMAGIKPKKFYDIPANRFRNAAYGIVTHDKFDLVVMGLIAANIVVMSMNHADETEEYSKGLFWTNFCFTVVFFLEICLKVMGMGFKAYITEKWNRFDFVVVAISIIGFVITMSSDVKTSYLSLLRVFRIARVLRLIKRAKGLRALLQTLIFSLPALVNVGSVLFLFFFIFAVMGMNLFGYIKRQEFITNFANFEDFPNSMLLLFRMSTGESWNGIMHDCMIEDLCVEILTGSDAGTYYDSGDSRLSSMTANTDYVDRCTPSPELTIFFFLLFILMCAFVMLNLVIAVILDNFESYSQKEELPVSEEDLASFSAAWGKFDRGHTYYMAMSELPDLMKELKRPLGVADVTPLSQQKKALKNKLLSTHVKNFQGRIHFVDTIQALAARVDGIDRPKPKGLKEPNLQEWKFGKKNDESDPFKSFDLFSSHYYAAMMFQAVWRGFIARKKANVRRMKAVSVPKKKTSGGGRFNIFKKKDGKSSKNKSNLGVDSGGSGSGDGSGSNTPNATPSAIVLDADDDAELDALQREAKAQIEALKKLSEGEGGSGSGSASAGDSPSAPAGDSEIQETTTAAEPKALTIEEERAIALGKEQEELTKKEDMEQAQFKAKIFIAGIGKGAADKNELMQALAQAASPDPAAPKPEEPEEREVRHHRPRMRMMM</sequence>
<dbReference type="Gene3D" id="1.10.238.10">
    <property type="entry name" value="EF-hand"/>
    <property type="match status" value="1"/>
</dbReference>
<keyword evidence="6" id="KW-0813">Transport</keyword>
<feature type="transmembrane region" description="Helical" evidence="8">
    <location>
        <begin position="34"/>
        <end position="56"/>
    </location>
</feature>
<organism evidence="11">
    <name type="scientific">Micromonas pusilla (strain CCMP1545)</name>
    <name type="common">Picoplanktonic green alga</name>
    <dbReference type="NCBI Taxonomy" id="564608"/>
    <lineage>
        <taxon>Eukaryota</taxon>
        <taxon>Viridiplantae</taxon>
        <taxon>Chlorophyta</taxon>
        <taxon>Mamiellophyceae</taxon>
        <taxon>Mamiellales</taxon>
        <taxon>Mamiellaceae</taxon>
        <taxon>Micromonas</taxon>
    </lineage>
</organism>
<dbReference type="Gene3D" id="1.20.120.350">
    <property type="entry name" value="Voltage-gated potassium channels. Chain C"/>
    <property type="match status" value="4"/>
</dbReference>
<feature type="region of interest" description="Disordered" evidence="7">
    <location>
        <begin position="774"/>
        <end position="830"/>
    </location>
</feature>
<name>C1N208_MICPC</name>
<feature type="binding site" evidence="5">
    <location>
        <position position="1184"/>
    </location>
    <ligand>
        <name>Ca(2+)</name>
        <dbReference type="ChEBI" id="CHEBI:29108"/>
    </ligand>
</feature>
<feature type="region of interest" description="Disordered" evidence="7">
    <location>
        <begin position="1807"/>
        <end position="1846"/>
    </location>
</feature>
<keyword evidence="6" id="KW-0107">Calcium channel</keyword>
<comment type="similarity">
    <text evidence="6">Belongs to the calcium channel alpha-1 subunit (TC 1.A.1.11) family.</text>
</comment>
<feature type="compositionally biased region" description="Basic residues" evidence="7">
    <location>
        <begin position="1722"/>
        <end position="1731"/>
    </location>
</feature>
<dbReference type="PANTHER" id="PTHR10037">
    <property type="entry name" value="VOLTAGE-GATED CATION CHANNEL CALCIUM AND SODIUM"/>
    <property type="match status" value="1"/>
</dbReference>
<keyword evidence="11" id="KW-1185">Reference proteome</keyword>
<dbReference type="GO" id="GO:0005248">
    <property type="term" value="F:voltage-gated sodium channel activity"/>
    <property type="evidence" value="ECO:0007669"/>
    <property type="project" value="TreeGrafter"/>
</dbReference>
<feature type="transmembrane region" description="Helical" evidence="8">
    <location>
        <begin position="1301"/>
        <end position="1318"/>
    </location>
</feature>
<dbReference type="OMA" id="EGGRKHH"/>
<dbReference type="Proteomes" id="UP000001876">
    <property type="component" value="Unassembled WGS sequence"/>
</dbReference>
<keyword evidence="5 6" id="KW-0106">Calcium</keyword>
<feature type="transmembrane region" description="Helical" evidence="8">
    <location>
        <begin position="736"/>
        <end position="760"/>
    </location>
</feature>
<evidence type="ECO:0000256" key="3">
    <source>
        <dbReference type="ARBA" id="ARBA00022989"/>
    </source>
</evidence>
<dbReference type="Pfam" id="PF00520">
    <property type="entry name" value="Ion_trans"/>
    <property type="match status" value="4"/>
</dbReference>
<feature type="binding site" evidence="5">
    <location>
        <position position="252"/>
    </location>
    <ligand>
        <name>Ca(2+)</name>
        <dbReference type="ChEBI" id="CHEBI:29108"/>
    </ligand>
</feature>
<feature type="transmembrane region" description="Helical" evidence="8">
    <location>
        <begin position="982"/>
        <end position="1006"/>
    </location>
</feature>
<dbReference type="CDD" id="cd23767">
    <property type="entry name" value="IQCD"/>
    <property type="match status" value="1"/>
</dbReference>
<feature type="transmembrane region" description="Helical" evidence="8">
    <location>
        <begin position="120"/>
        <end position="144"/>
    </location>
</feature>
<feature type="transmembrane region" description="Helical" evidence="8">
    <location>
        <begin position="474"/>
        <end position="500"/>
    </location>
</feature>
<dbReference type="eggNOG" id="KOG2302">
    <property type="taxonomic scope" value="Eukaryota"/>
</dbReference>
<dbReference type="eggNOG" id="KOG2301">
    <property type="taxonomic scope" value="Eukaryota"/>
</dbReference>
<dbReference type="GO" id="GO:0005245">
    <property type="term" value="F:voltage-gated calcium channel activity"/>
    <property type="evidence" value="ECO:0007669"/>
    <property type="project" value="InterPro"/>
</dbReference>
<gene>
    <name evidence="10" type="ORF">MICPUCDRAFT_48447</name>
</gene>
<evidence type="ECO:0000256" key="8">
    <source>
        <dbReference type="SAM" id="Phobius"/>
    </source>
</evidence>
<feature type="domain" description="Ion transport" evidence="9">
    <location>
        <begin position="924"/>
        <end position="1244"/>
    </location>
</feature>
<feature type="compositionally biased region" description="Gly residues" evidence="7">
    <location>
        <begin position="1757"/>
        <end position="1767"/>
    </location>
</feature>
<feature type="transmembrane region" description="Helical" evidence="8">
    <location>
        <begin position="269"/>
        <end position="296"/>
    </location>
</feature>
<keyword evidence="6" id="KW-0851">Voltage-gated channel</keyword>
<dbReference type="GO" id="GO:0001518">
    <property type="term" value="C:voltage-gated sodium channel complex"/>
    <property type="evidence" value="ECO:0007669"/>
    <property type="project" value="TreeGrafter"/>
</dbReference>
<feature type="transmembrane region" description="Helical" evidence="8">
    <location>
        <begin position="1536"/>
        <end position="1559"/>
    </location>
</feature>
<dbReference type="STRING" id="564608.C1N208"/>
<dbReference type="FunFam" id="1.10.287.70:FF:000007">
    <property type="entry name" value="Voltage-dependent L-type calcium channel subunit alpha"/>
    <property type="match status" value="1"/>
</dbReference>
<feature type="compositionally biased region" description="Low complexity" evidence="7">
    <location>
        <begin position="820"/>
        <end position="830"/>
    </location>
</feature>
<feature type="region of interest" description="Disordered" evidence="7">
    <location>
        <begin position="303"/>
        <end position="336"/>
    </location>
</feature>
<feature type="compositionally biased region" description="Basic and acidic residues" evidence="7">
    <location>
        <begin position="306"/>
        <end position="322"/>
    </location>
</feature>
<feature type="compositionally biased region" description="Low complexity" evidence="7">
    <location>
        <begin position="1816"/>
        <end position="1831"/>
    </location>
</feature>
<feature type="region of interest" description="Disordered" evidence="7">
    <location>
        <begin position="1722"/>
        <end position="1777"/>
    </location>
</feature>
<feature type="transmembrane region" description="Helical" evidence="8">
    <location>
        <begin position="1418"/>
        <end position="1443"/>
    </location>
</feature>
<feature type="domain" description="Ion transport" evidence="9">
    <location>
        <begin position="1301"/>
        <end position="1569"/>
    </location>
</feature>
<dbReference type="PRINTS" id="PR00167">
    <property type="entry name" value="CACHANNEL"/>
</dbReference>
<keyword evidence="6" id="KW-0407">Ion channel</keyword>
<feature type="transmembrane region" description="Helical" evidence="8">
    <location>
        <begin position="1330"/>
        <end position="1351"/>
    </location>
</feature>
<evidence type="ECO:0000313" key="11">
    <source>
        <dbReference type="Proteomes" id="UP000001876"/>
    </source>
</evidence>
<dbReference type="InterPro" id="IPR027359">
    <property type="entry name" value="Volt_channel_dom_sf"/>
</dbReference>
<evidence type="ECO:0000259" key="9">
    <source>
        <dbReference type="Pfam" id="PF00520"/>
    </source>
</evidence>
<feature type="compositionally biased region" description="Gly residues" evidence="7">
    <location>
        <begin position="359"/>
        <end position="373"/>
    </location>
</feature>
<dbReference type="GO" id="GO:0046872">
    <property type="term" value="F:metal ion binding"/>
    <property type="evidence" value="ECO:0007669"/>
    <property type="project" value="UniProtKB-KW"/>
</dbReference>
<feature type="domain" description="Ion transport" evidence="9">
    <location>
        <begin position="478"/>
        <end position="769"/>
    </location>
</feature>
<feature type="transmembrane region" description="Helical" evidence="8">
    <location>
        <begin position="68"/>
        <end position="89"/>
    </location>
</feature>
<evidence type="ECO:0000256" key="5">
    <source>
        <dbReference type="PIRSR" id="PIRSR602077-1"/>
    </source>
</evidence>
<keyword evidence="3 8" id="KW-1133">Transmembrane helix</keyword>
<dbReference type="RefSeq" id="XP_003062007.1">
    <property type="nucleotide sequence ID" value="XM_003061961.1"/>
</dbReference>
<dbReference type="EMBL" id="GG663745">
    <property type="protein sequence ID" value="EEH53719.1"/>
    <property type="molecule type" value="Genomic_DNA"/>
</dbReference>
<dbReference type="KEGG" id="mpp:MICPUCDRAFT_48447"/>
<dbReference type="Gene3D" id="1.10.287.70">
    <property type="match status" value="4"/>
</dbReference>
<evidence type="ECO:0000256" key="7">
    <source>
        <dbReference type="SAM" id="MobiDB-lite"/>
    </source>
</evidence>
<dbReference type="InterPro" id="IPR002077">
    <property type="entry name" value="VDCCAlpha1"/>
</dbReference>
<evidence type="ECO:0000256" key="4">
    <source>
        <dbReference type="ARBA" id="ARBA00023136"/>
    </source>
</evidence>
<evidence type="ECO:0000313" key="10">
    <source>
        <dbReference type="EMBL" id="EEH53719.1"/>
    </source>
</evidence>
<dbReference type="GO" id="GO:0005891">
    <property type="term" value="C:voltage-gated calcium channel complex"/>
    <property type="evidence" value="ECO:0007669"/>
    <property type="project" value="InterPro"/>
</dbReference>
<keyword evidence="5" id="KW-0479">Metal-binding</keyword>
<reference evidence="10 11" key="1">
    <citation type="journal article" date="2009" name="Science">
        <title>Green evolution and dynamic adaptations revealed by genomes of the marine picoeukaryotes Micromonas.</title>
        <authorList>
            <person name="Worden A.Z."/>
            <person name="Lee J.H."/>
            <person name="Mock T."/>
            <person name="Rouze P."/>
            <person name="Simmons M.P."/>
            <person name="Aerts A.L."/>
            <person name="Allen A.E."/>
            <person name="Cuvelier M.L."/>
            <person name="Derelle E."/>
            <person name="Everett M.V."/>
            <person name="Foulon E."/>
            <person name="Grimwood J."/>
            <person name="Gundlach H."/>
            <person name="Henrissat B."/>
            <person name="Napoli C."/>
            <person name="McDonald S.M."/>
            <person name="Parker M.S."/>
            <person name="Rombauts S."/>
            <person name="Salamov A."/>
            <person name="Von Dassow P."/>
            <person name="Badger J.H."/>
            <person name="Coutinho P.M."/>
            <person name="Demir E."/>
            <person name="Dubchak I."/>
            <person name="Gentemann C."/>
            <person name="Eikrem W."/>
            <person name="Gready J.E."/>
            <person name="John U."/>
            <person name="Lanier W."/>
            <person name="Lindquist E.A."/>
            <person name="Lucas S."/>
            <person name="Mayer K.F."/>
            <person name="Moreau H."/>
            <person name="Not F."/>
            <person name="Otillar R."/>
            <person name="Panaud O."/>
            <person name="Pangilinan J."/>
            <person name="Paulsen I."/>
            <person name="Piegu B."/>
            <person name="Poliakov A."/>
            <person name="Robbens S."/>
            <person name="Schmutz J."/>
            <person name="Toulza E."/>
            <person name="Wyss T."/>
            <person name="Zelensky A."/>
            <person name="Zhou K."/>
            <person name="Armbrust E.V."/>
            <person name="Bhattacharya D."/>
            <person name="Goodenough U.W."/>
            <person name="Van de Peer Y."/>
            <person name="Grigoriev I.V."/>
        </authorList>
    </citation>
    <scope>NUCLEOTIDE SEQUENCE [LARGE SCALE GENOMIC DNA]</scope>
    <source>
        <strain evidence="10 11">CCMP1545</strain>
    </source>
</reference>